<protein>
    <submittedName>
        <fullName evidence="1">Uncharacterized protein</fullName>
    </submittedName>
</protein>
<sequence length="315" mass="33060">MLDEGVVASRALPFEGLEPTQAEAPFRHGTNAWMVANGSVSYDGTHLLRYSQESCAVQGFEVDEPAIWGVVADDQAFYTTNAIDGAAHVRRRTMDGEIAAEALVPETLLSGLASGGDRLYAVGPLGEAETERTVVITFDAATFEELDRIELGDSRTPVSALVHEGTLYLPAGATSDPDGSGQEVSTVDMVDVDTGEAGQVDLGAASPYIVAGAEGWLVCTHTFMNAPFRDMDAYGQVTVLDAATGEASTVDVGPGLRQISVVGDELLVLTQQGEGDARLTRYVLADMSELSSAQIPVPEGGEHYLSGVIAHLPGS</sequence>
<reference evidence="1 2" key="1">
    <citation type="journal article" date="2013" name="Genome Announc.">
        <title>Draft genome sequence of an Actinobacterium, Brachybacterium muris strain UCD-AY4.</title>
        <authorList>
            <person name="Lo J.R."/>
            <person name="Lang J.M."/>
            <person name="Darling A.E."/>
            <person name="Eisen J.A."/>
            <person name="Coil D.A."/>
        </authorList>
    </citation>
    <scope>NUCLEOTIDE SEQUENCE [LARGE SCALE GENOMIC DNA]</scope>
    <source>
        <strain evidence="1 2">UCD-AY4</strain>
    </source>
</reference>
<evidence type="ECO:0000313" key="2">
    <source>
        <dbReference type="Proteomes" id="UP000019754"/>
    </source>
</evidence>
<dbReference type="AlphaFoldDB" id="A0A022KYR6"/>
<dbReference type="RefSeq" id="WP_017824935.1">
    <property type="nucleotide sequence ID" value="NZ_KB403093.1"/>
</dbReference>
<keyword evidence="2" id="KW-1185">Reference proteome</keyword>
<dbReference type="Gene3D" id="2.130.10.10">
    <property type="entry name" value="YVTN repeat-like/Quinoprotein amine dehydrogenase"/>
    <property type="match status" value="1"/>
</dbReference>
<dbReference type="SUPFAM" id="SSF63825">
    <property type="entry name" value="YWTD domain"/>
    <property type="match status" value="1"/>
</dbReference>
<organism evidence="1 2">
    <name type="scientific">Brachybacterium muris UCD-AY4</name>
    <dbReference type="NCBI Taxonomy" id="1249481"/>
    <lineage>
        <taxon>Bacteria</taxon>
        <taxon>Bacillati</taxon>
        <taxon>Actinomycetota</taxon>
        <taxon>Actinomycetes</taxon>
        <taxon>Micrococcales</taxon>
        <taxon>Dermabacteraceae</taxon>
        <taxon>Brachybacterium</taxon>
    </lineage>
</organism>
<comment type="caution">
    <text evidence="1">The sequence shown here is derived from an EMBL/GenBank/DDBJ whole genome shotgun (WGS) entry which is preliminary data.</text>
</comment>
<dbReference type="Proteomes" id="UP000019754">
    <property type="component" value="Unassembled WGS sequence"/>
</dbReference>
<evidence type="ECO:0000313" key="1">
    <source>
        <dbReference type="EMBL" id="EYT49669.1"/>
    </source>
</evidence>
<dbReference type="HOGENOM" id="CLU_881855_0_0_11"/>
<proteinExistence type="predicted"/>
<dbReference type="InterPro" id="IPR015943">
    <property type="entry name" value="WD40/YVTN_repeat-like_dom_sf"/>
</dbReference>
<accession>A0A022KYR6</accession>
<name>A0A022KYR6_9MICO</name>
<gene>
    <name evidence="1" type="ORF">D641_0106995</name>
</gene>
<dbReference type="EMBL" id="AORC01000008">
    <property type="protein sequence ID" value="EYT49669.1"/>
    <property type="molecule type" value="Genomic_DNA"/>
</dbReference>